<dbReference type="SUPFAM" id="SSF48403">
    <property type="entry name" value="Ankyrin repeat"/>
    <property type="match status" value="1"/>
</dbReference>
<dbReference type="InterPro" id="IPR036770">
    <property type="entry name" value="Ankyrin_rpt-contain_sf"/>
</dbReference>
<sequence>MPISDLPNEIILQIADQIDSEKDVLLLARLDRRLYGTVIDYLYRRNARDSHASALLWAAKHGEEATAQQALANGASVCACNNRHETHLHVAAKAGQDRLVRLFLDHGVDVNSLNAHMQTPLVLAARGGHETLVRLLLDQPRIEPIVGTLEWWHCKNLEGLSPLCHAARYGHAGVVRVLLDSERVNVNWPNAIGLTPLYFAAMRGHEEVVKILTRVPGIQLNARSHIGMTPLLCALMEGHERVAWLLLETEGVDVHAVAENSNTALSLATARGLEKIVKVLLMRGCNPHYPDQYGFTPLDMATNAEHDSIVQLIKEAMQYCPRDPAERRRSVGTWLGAHYGSRSHRAHHFSSFAQRQPSLSHSPPSNGRS</sequence>
<dbReference type="Pfam" id="PF12796">
    <property type="entry name" value="Ank_2"/>
    <property type="match status" value="3"/>
</dbReference>
<keyword evidence="7" id="KW-1185">Reference proteome</keyword>
<dbReference type="PROSITE" id="PS50088">
    <property type="entry name" value="ANK_REPEAT"/>
    <property type="match status" value="3"/>
</dbReference>
<evidence type="ECO:0000313" key="6">
    <source>
        <dbReference type="EMBL" id="KAE8153764.1"/>
    </source>
</evidence>
<feature type="region of interest" description="Disordered" evidence="4">
    <location>
        <begin position="346"/>
        <end position="369"/>
    </location>
</feature>
<evidence type="ECO:0000313" key="7">
    <source>
        <dbReference type="Proteomes" id="UP000325780"/>
    </source>
</evidence>
<feature type="compositionally biased region" description="Polar residues" evidence="4">
    <location>
        <begin position="354"/>
        <end position="369"/>
    </location>
</feature>
<evidence type="ECO:0000256" key="2">
    <source>
        <dbReference type="ARBA" id="ARBA00023043"/>
    </source>
</evidence>
<accession>A0A5N6U5B3</accession>
<feature type="repeat" description="ANK" evidence="3">
    <location>
        <begin position="192"/>
        <end position="212"/>
    </location>
</feature>
<evidence type="ECO:0000256" key="4">
    <source>
        <dbReference type="SAM" id="MobiDB-lite"/>
    </source>
</evidence>
<feature type="domain" description="F-box" evidence="5">
    <location>
        <begin position="1"/>
        <end position="46"/>
    </location>
</feature>
<dbReference type="InterPro" id="IPR002110">
    <property type="entry name" value="Ankyrin_rpt"/>
</dbReference>
<evidence type="ECO:0000256" key="3">
    <source>
        <dbReference type="PROSITE-ProRule" id="PRU00023"/>
    </source>
</evidence>
<keyword evidence="2 3" id="KW-0040">ANK repeat</keyword>
<protein>
    <submittedName>
        <fullName evidence="6">Ankyrin repeat-containing domain protein</fullName>
    </submittedName>
</protein>
<dbReference type="PRINTS" id="PR01415">
    <property type="entry name" value="ANKYRIN"/>
</dbReference>
<dbReference type="Proteomes" id="UP000325780">
    <property type="component" value="Unassembled WGS sequence"/>
</dbReference>
<feature type="repeat" description="ANK" evidence="3">
    <location>
        <begin position="260"/>
        <end position="292"/>
    </location>
</feature>
<proteinExistence type="predicted"/>
<dbReference type="SMART" id="SM00248">
    <property type="entry name" value="ANK"/>
    <property type="match status" value="8"/>
</dbReference>
<evidence type="ECO:0000256" key="1">
    <source>
        <dbReference type="ARBA" id="ARBA00022737"/>
    </source>
</evidence>
<keyword evidence="1" id="KW-0677">Repeat</keyword>
<feature type="repeat" description="ANK" evidence="3">
    <location>
        <begin position="83"/>
        <end position="115"/>
    </location>
</feature>
<gene>
    <name evidence="6" type="ORF">BDV25DRAFT_148769</name>
</gene>
<dbReference type="AlphaFoldDB" id="A0A5N6U5B3"/>
<dbReference type="EMBL" id="ML742035">
    <property type="protein sequence ID" value="KAE8153764.1"/>
    <property type="molecule type" value="Genomic_DNA"/>
</dbReference>
<dbReference type="InterPro" id="IPR001810">
    <property type="entry name" value="F-box_dom"/>
</dbReference>
<evidence type="ECO:0000259" key="5">
    <source>
        <dbReference type="PROSITE" id="PS50181"/>
    </source>
</evidence>
<dbReference type="OrthoDB" id="341259at2759"/>
<dbReference type="PANTHER" id="PTHR24198">
    <property type="entry name" value="ANKYRIN REPEAT AND PROTEIN KINASE DOMAIN-CONTAINING PROTEIN"/>
    <property type="match status" value="1"/>
</dbReference>
<dbReference type="PANTHER" id="PTHR24198:SF165">
    <property type="entry name" value="ANKYRIN REPEAT-CONTAINING PROTEIN-RELATED"/>
    <property type="match status" value="1"/>
</dbReference>
<dbReference type="PROSITE" id="PS50181">
    <property type="entry name" value="FBOX"/>
    <property type="match status" value="1"/>
</dbReference>
<name>A0A5N6U5B3_ASPAV</name>
<dbReference type="Gene3D" id="1.25.40.20">
    <property type="entry name" value="Ankyrin repeat-containing domain"/>
    <property type="match status" value="2"/>
</dbReference>
<reference evidence="6 7" key="1">
    <citation type="submission" date="2019-04" db="EMBL/GenBank/DDBJ databases">
        <title>Friends and foes A comparative genomics study of 23 Aspergillus species from section Flavi.</title>
        <authorList>
            <consortium name="DOE Joint Genome Institute"/>
            <person name="Kjaerbolling I."/>
            <person name="Vesth T."/>
            <person name="Frisvad J.C."/>
            <person name="Nybo J.L."/>
            <person name="Theobald S."/>
            <person name="Kildgaard S."/>
            <person name="Isbrandt T."/>
            <person name="Kuo A."/>
            <person name="Sato A."/>
            <person name="Lyhne E.K."/>
            <person name="Kogle M.E."/>
            <person name="Wiebenga A."/>
            <person name="Kun R.S."/>
            <person name="Lubbers R.J."/>
            <person name="Makela M.R."/>
            <person name="Barry K."/>
            <person name="Chovatia M."/>
            <person name="Clum A."/>
            <person name="Daum C."/>
            <person name="Haridas S."/>
            <person name="He G."/>
            <person name="LaButti K."/>
            <person name="Lipzen A."/>
            <person name="Mondo S."/>
            <person name="Riley R."/>
            <person name="Salamov A."/>
            <person name="Simmons B.A."/>
            <person name="Magnuson J.K."/>
            <person name="Henrissat B."/>
            <person name="Mortensen U.H."/>
            <person name="Larsen T.O."/>
            <person name="Devries R.P."/>
            <person name="Grigoriev I.V."/>
            <person name="Machida M."/>
            <person name="Baker S.E."/>
            <person name="Andersen M.R."/>
        </authorList>
    </citation>
    <scope>NUCLEOTIDE SEQUENCE [LARGE SCALE GENOMIC DNA]</scope>
    <source>
        <strain evidence="6 7">IBT 18842</strain>
    </source>
</reference>
<dbReference type="PROSITE" id="PS50297">
    <property type="entry name" value="ANK_REP_REGION"/>
    <property type="match status" value="2"/>
</dbReference>
<organism evidence="6 7">
    <name type="scientific">Aspergillus avenaceus</name>
    <dbReference type="NCBI Taxonomy" id="36643"/>
    <lineage>
        <taxon>Eukaryota</taxon>
        <taxon>Fungi</taxon>
        <taxon>Dikarya</taxon>
        <taxon>Ascomycota</taxon>
        <taxon>Pezizomycotina</taxon>
        <taxon>Eurotiomycetes</taxon>
        <taxon>Eurotiomycetidae</taxon>
        <taxon>Eurotiales</taxon>
        <taxon>Aspergillaceae</taxon>
        <taxon>Aspergillus</taxon>
        <taxon>Aspergillus subgen. Circumdati</taxon>
    </lineage>
</organism>